<feature type="region of interest" description="Disordered" evidence="1">
    <location>
        <begin position="1"/>
        <end position="20"/>
    </location>
</feature>
<evidence type="ECO:0000256" key="1">
    <source>
        <dbReference type="SAM" id="MobiDB-lite"/>
    </source>
</evidence>
<gene>
    <name evidence="2" type="ORF">QBC46DRAFT_19974</name>
</gene>
<protein>
    <submittedName>
        <fullName evidence="2">Uncharacterized protein</fullName>
    </submittedName>
</protein>
<sequence>MTRPYLSRVHGTTGSLNSQSENWSCSIHAIANAMAFLRLEVMGWDRIDYSRRGPSRMRDKLINCLHKLMGLSNGHFRDAQFHKRLPTLGRPTADSSRF</sequence>
<evidence type="ECO:0000313" key="2">
    <source>
        <dbReference type="EMBL" id="KAK3936964.1"/>
    </source>
</evidence>
<dbReference type="Proteomes" id="UP001303473">
    <property type="component" value="Unassembled WGS sequence"/>
</dbReference>
<name>A0AAN6S1F2_9PEZI</name>
<dbReference type="AlphaFoldDB" id="A0AAN6S1F2"/>
<keyword evidence="3" id="KW-1185">Reference proteome</keyword>
<feature type="compositionally biased region" description="Polar residues" evidence="1">
    <location>
        <begin position="10"/>
        <end position="20"/>
    </location>
</feature>
<evidence type="ECO:0000313" key="3">
    <source>
        <dbReference type="Proteomes" id="UP001303473"/>
    </source>
</evidence>
<reference evidence="3" key="1">
    <citation type="journal article" date="2023" name="Mol. Phylogenet. Evol.">
        <title>Genome-scale phylogeny and comparative genomics of the fungal order Sordariales.</title>
        <authorList>
            <person name="Hensen N."/>
            <person name="Bonometti L."/>
            <person name="Westerberg I."/>
            <person name="Brannstrom I.O."/>
            <person name="Guillou S."/>
            <person name="Cros-Aarteil S."/>
            <person name="Calhoun S."/>
            <person name="Haridas S."/>
            <person name="Kuo A."/>
            <person name="Mondo S."/>
            <person name="Pangilinan J."/>
            <person name="Riley R."/>
            <person name="LaButti K."/>
            <person name="Andreopoulos B."/>
            <person name="Lipzen A."/>
            <person name="Chen C."/>
            <person name="Yan M."/>
            <person name="Daum C."/>
            <person name="Ng V."/>
            <person name="Clum A."/>
            <person name="Steindorff A."/>
            <person name="Ohm R.A."/>
            <person name="Martin F."/>
            <person name="Silar P."/>
            <person name="Natvig D.O."/>
            <person name="Lalanne C."/>
            <person name="Gautier V."/>
            <person name="Ament-Velasquez S.L."/>
            <person name="Kruys A."/>
            <person name="Hutchinson M.I."/>
            <person name="Powell A.J."/>
            <person name="Barry K."/>
            <person name="Miller A.N."/>
            <person name="Grigoriev I.V."/>
            <person name="Debuchy R."/>
            <person name="Gladieux P."/>
            <person name="Hiltunen Thoren M."/>
            <person name="Johannesson H."/>
        </authorList>
    </citation>
    <scope>NUCLEOTIDE SEQUENCE [LARGE SCALE GENOMIC DNA]</scope>
    <source>
        <strain evidence="3">CBS 340.73</strain>
    </source>
</reference>
<comment type="caution">
    <text evidence="2">The sequence shown here is derived from an EMBL/GenBank/DDBJ whole genome shotgun (WGS) entry which is preliminary data.</text>
</comment>
<accession>A0AAN6S1F2</accession>
<dbReference type="EMBL" id="MU853867">
    <property type="protein sequence ID" value="KAK3936964.1"/>
    <property type="molecule type" value="Genomic_DNA"/>
</dbReference>
<proteinExistence type="predicted"/>
<organism evidence="2 3">
    <name type="scientific">Diplogelasinospora grovesii</name>
    <dbReference type="NCBI Taxonomy" id="303347"/>
    <lineage>
        <taxon>Eukaryota</taxon>
        <taxon>Fungi</taxon>
        <taxon>Dikarya</taxon>
        <taxon>Ascomycota</taxon>
        <taxon>Pezizomycotina</taxon>
        <taxon>Sordariomycetes</taxon>
        <taxon>Sordariomycetidae</taxon>
        <taxon>Sordariales</taxon>
        <taxon>Diplogelasinosporaceae</taxon>
        <taxon>Diplogelasinospora</taxon>
    </lineage>
</organism>